<organism evidence="2 3">
    <name type="scientific">Actinacidiphila cocklensis</name>
    <dbReference type="NCBI Taxonomy" id="887465"/>
    <lineage>
        <taxon>Bacteria</taxon>
        <taxon>Bacillati</taxon>
        <taxon>Actinomycetota</taxon>
        <taxon>Actinomycetes</taxon>
        <taxon>Kitasatosporales</taxon>
        <taxon>Streptomycetaceae</taxon>
        <taxon>Actinacidiphila</taxon>
    </lineage>
</organism>
<evidence type="ECO:0000256" key="1">
    <source>
        <dbReference type="SAM" id="MobiDB-lite"/>
    </source>
</evidence>
<dbReference type="AlphaFoldDB" id="A0A9W4GRF0"/>
<name>A0A9W4GRF0_9ACTN</name>
<comment type="caution">
    <text evidence="2">The sequence shown here is derived from an EMBL/GenBank/DDBJ whole genome shotgun (WGS) entry which is preliminary data.</text>
</comment>
<feature type="compositionally biased region" description="Low complexity" evidence="1">
    <location>
        <begin position="137"/>
        <end position="153"/>
    </location>
</feature>
<feature type="compositionally biased region" description="Basic and acidic residues" evidence="1">
    <location>
        <begin position="106"/>
        <end position="116"/>
    </location>
</feature>
<dbReference type="Proteomes" id="UP001152519">
    <property type="component" value="Unassembled WGS sequence"/>
</dbReference>
<dbReference type="EMBL" id="CAJSLV010000055">
    <property type="protein sequence ID" value="CAG6394337.1"/>
    <property type="molecule type" value="Genomic_DNA"/>
</dbReference>
<reference evidence="2" key="1">
    <citation type="submission" date="2021-05" db="EMBL/GenBank/DDBJ databases">
        <authorList>
            <person name="Arsene-Ploetze F."/>
        </authorList>
    </citation>
    <scope>NUCLEOTIDE SEQUENCE</scope>
    <source>
        <strain evidence="2">DSM 42138</strain>
    </source>
</reference>
<sequence length="187" mass="20205">MCGMLLSRSAHFRSGADETPVAANGAAPVRDNRGHVCTHARPLPLRPARRVRRLLRCSARRPRCGRDGRAADAVALQRLRRTRRRLSAAQLALLDQAARAGLRPGRALDRPGDPRLHRGQRLPHRGHGGVPGALPQRRSGGRAARGQPLRPGGRQLGLRRRGGAPRAVTAGRGPPARRGQATGRRES</sequence>
<evidence type="ECO:0000313" key="3">
    <source>
        <dbReference type="Proteomes" id="UP001152519"/>
    </source>
</evidence>
<evidence type="ECO:0000313" key="2">
    <source>
        <dbReference type="EMBL" id="CAG6394337.1"/>
    </source>
</evidence>
<accession>A0A9W4GRF0</accession>
<protein>
    <submittedName>
        <fullName evidence="2">Uncharacterized protein</fullName>
    </submittedName>
</protein>
<keyword evidence="3" id="KW-1185">Reference proteome</keyword>
<feature type="region of interest" description="Disordered" evidence="1">
    <location>
        <begin position="103"/>
        <end position="187"/>
    </location>
</feature>
<feature type="compositionally biased region" description="Basic residues" evidence="1">
    <location>
        <begin position="117"/>
        <end position="127"/>
    </location>
</feature>
<gene>
    <name evidence="2" type="ORF">SCOCK_260031</name>
</gene>
<proteinExistence type="predicted"/>